<dbReference type="Proteomes" id="UP001155241">
    <property type="component" value="Unassembled WGS sequence"/>
</dbReference>
<accession>A0A9X2JH62</accession>
<evidence type="ECO:0000259" key="4">
    <source>
        <dbReference type="PROSITE" id="PS50043"/>
    </source>
</evidence>
<proteinExistence type="predicted"/>
<keyword evidence="3" id="KW-0804">Transcription</keyword>
<organism evidence="5 6">
    <name type="scientific">Aeoliella straminimaris</name>
    <dbReference type="NCBI Taxonomy" id="2954799"/>
    <lineage>
        <taxon>Bacteria</taxon>
        <taxon>Pseudomonadati</taxon>
        <taxon>Planctomycetota</taxon>
        <taxon>Planctomycetia</taxon>
        <taxon>Pirellulales</taxon>
        <taxon>Lacipirellulaceae</taxon>
        <taxon>Aeoliella</taxon>
    </lineage>
</organism>
<sequence length="87" mass="9688">MATDLTNREREVVRLISLGCSTAEAAKILGVSTPTADTHRTNAMRKLGVRKVALVTRLAIKHRISSMKDTLTTAEKRKRGRKKDGWN</sequence>
<evidence type="ECO:0000256" key="3">
    <source>
        <dbReference type="ARBA" id="ARBA00023163"/>
    </source>
</evidence>
<dbReference type="SUPFAM" id="SSF46894">
    <property type="entry name" value="C-terminal effector domain of the bipartite response regulators"/>
    <property type="match status" value="1"/>
</dbReference>
<comment type="caution">
    <text evidence="5">The sequence shown here is derived from an EMBL/GenBank/DDBJ whole genome shotgun (WGS) entry which is preliminary data.</text>
</comment>
<evidence type="ECO:0000313" key="6">
    <source>
        <dbReference type="Proteomes" id="UP001155241"/>
    </source>
</evidence>
<dbReference type="GO" id="GO:0006355">
    <property type="term" value="P:regulation of DNA-templated transcription"/>
    <property type="evidence" value="ECO:0007669"/>
    <property type="project" value="InterPro"/>
</dbReference>
<gene>
    <name evidence="5" type="ORF">NG895_10355</name>
</gene>
<dbReference type="Gene3D" id="1.10.10.10">
    <property type="entry name" value="Winged helix-like DNA-binding domain superfamily/Winged helix DNA-binding domain"/>
    <property type="match status" value="1"/>
</dbReference>
<dbReference type="PROSITE" id="PS50043">
    <property type="entry name" value="HTH_LUXR_2"/>
    <property type="match status" value="1"/>
</dbReference>
<dbReference type="Pfam" id="PF00196">
    <property type="entry name" value="GerE"/>
    <property type="match status" value="1"/>
</dbReference>
<dbReference type="PRINTS" id="PR00038">
    <property type="entry name" value="HTHLUXR"/>
</dbReference>
<feature type="domain" description="HTH luxR-type" evidence="4">
    <location>
        <begin position="1"/>
        <end position="63"/>
    </location>
</feature>
<protein>
    <submittedName>
        <fullName evidence="5">LuxR C-terminal-related transcriptional regulator</fullName>
    </submittedName>
</protein>
<keyword evidence="2" id="KW-0238">DNA-binding</keyword>
<dbReference type="InterPro" id="IPR016032">
    <property type="entry name" value="Sig_transdc_resp-reg_C-effctor"/>
</dbReference>
<dbReference type="EMBL" id="JAMXLR010000036">
    <property type="protein sequence ID" value="MCO6044308.1"/>
    <property type="molecule type" value="Genomic_DNA"/>
</dbReference>
<dbReference type="InterPro" id="IPR000792">
    <property type="entry name" value="Tscrpt_reg_LuxR_C"/>
</dbReference>
<dbReference type="PANTHER" id="PTHR44688:SF16">
    <property type="entry name" value="DNA-BINDING TRANSCRIPTIONAL ACTIVATOR DEVR_DOSR"/>
    <property type="match status" value="1"/>
</dbReference>
<dbReference type="PANTHER" id="PTHR44688">
    <property type="entry name" value="DNA-BINDING TRANSCRIPTIONAL ACTIVATOR DEVR_DOSR"/>
    <property type="match status" value="1"/>
</dbReference>
<dbReference type="AlphaFoldDB" id="A0A9X2JH62"/>
<keyword evidence="1" id="KW-0805">Transcription regulation</keyword>
<dbReference type="GO" id="GO:0003677">
    <property type="term" value="F:DNA binding"/>
    <property type="evidence" value="ECO:0007669"/>
    <property type="project" value="UniProtKB-KW"/>
</dbReference>
<evidence type="ECO:0000313" key="5">
    <source>
        <dbReference type="EMBL" id="MCO6044308.1"/>
    </source>
</evidence>
<evidence type="ECO:0000256" key="2">
    <source>
        <dbReference type="ARBA" id="ARBA00023125"/>
    </source>
</evidence>
<dbReference type="RefSeq" id="WP_252852411.1">
    <property type="nucleotide sequence ID" value="NZ_JAMXLR010000036.1"/>
</dbReference>
<dbReference type="CDD" id="cd06170">
    <property type="entry name" value="LuxR_C_like"/>
    <property type="match status" value="1"/>
</dbReference>
<evidence type="ECO:0000256" key="1">
    <source>
        <dbReference type="ARBA" id="ARBA00023015"/>
    </source>
</evidence>
<name>A0A9X2JH62_9BACT</name>
<dbReference type="SMART" id="SM00421">
    <property type="entry name" value="HTH_LUXR"/>
    <property type="match status" value="1"/>
</dbReference>
<reference evidence="5" key="1">
    <citation type="submission" date="2022-06" db="EMBL/GenBank/DDBJ databases">
        <title>Aeoliella straminimaris, a novel planctomycete from sediments.</title>
        <authorList>
            <person name="Vitorino I.R."/>
            <person name="Lage O.M."/>
        </authorList>
    </citation>
    <scope>NUCLEOTIDE SEQUENCE</scope>
    <source>
        <strain evidence="5">ICT_H6.2</strain>
    </source>
</reference>
<keyword evidence="6" id="KW-1185">Reference proteome</keyword>
<dbReference type="InterPro" id="IPR036388">
    <property type="entry name" value="WH-like_DNA-bd_sf"/>
</dbReference>